<gene>
    <name evidence="1" type="ORF">ADIS_4240</name>
</gene>
<dbReference type="AlphaFoldDB" id="R7ZMM4"/>
<name>R7ZMM4_9BACT</name>
<evidence type="ECO:0000313" key="2">
    <source>
        <dbReference type="Proteomes" id="UP000013909"/>
    </source>
</evidence>
<keyword evidence="2" id="KW-1185">Reference proteome</keyword>
<organism evidence="1 2">
    <name type="scientific">Lunatimonas lonarensis</name>
    <dbReference type="NCBI Taxonomy" id="1232681"/>
    <lineage>
        <taxon>Bacteria</taxon>
        <taxon>Pseudomonadati</taxon>
        <taxon>Bacteroidota</taxon>
        <taxon>Cytophagia</taxon>
        <taxon>Cytophagales</taxon>
        <taxon>Cyclobacteriaceae</taxon>
    </lineage>
</organism>
<dbReference type="Proteomes" id="UP000013909">
    <property type="component" value="Unassembled WGS sequence"/>
</dbReference>
<evidence type="ECO:0000313" key="1">
    <source>
        <dbReference type="EMBL" id="EON75327.1"/>
    </source>
</evidence>
<proteinExistence type="predicted"/>
<sequence>MNTCRKLYFTSDLQDIENTGIGVKNNSVGDIFFTTYWVATI</sequence>
<comment type="caution">
    <text evidence="1">The sequence shown here is derived from an EMBL/GenBank/DDBJ whole genome shotgun (WGS) entry which is preliminary data.</text>
</comment>
<accession>R7ZMM4</accession>
<reference evidence="1 2" key="1">
    <citation type="submission" date="2013-02" db="EMBL/GenBank/DDBJ databases">
        <title>A novel strain isolated from Lonar lake, Maharashtra, India.</title>
        <authorList>
            <person name="Singh A."/>
        </authorList>
    </citation>
    <scope>NUCLEOTIDE SEQUENCE [LARGE SCALE GENOMIC DNA]</scope>
    <source>
        <strain evidence="1 2">AK24</strain>
    </source>
</reference>
<protein>
    <submittedName>
        <fullName evidence="1">Uncharacterized protein</fullName>
    </submittedName>
</protein>
<dbReference type="EMBL" id="AQHR01000109">
    <property type="protein sequence ID" value="EON75327.1"/>
    <property type="molecule type" value="Genomic_DNA"/>
</dbReference>